<reference evidence="1" key="1">
    <citation type="journal article" date="2021" name="Front. Microbiol.">
        <title>Comprehensive Comparative Genomics and Phenotyping of Methylobacterium Species.</title>
        <authorList>
            <person name="Alessa O."/>
            <person name="Ogura Y."/>
            <person name="Fujitani Y."/>
            <person name="Takami H."/>
            <person name="Hayashi T."/>
            <person name="Sahin N."/>
            <person name="Tani A."/>
        </authorList>
    </citation>
    <scope>NUCLEOTIDE SEQUENCE</scope>
    <source>
        <strain evidence="1">KCTC 52305</strain>
    </source>
</reference>
<accession>A0ABQ4QWI8</accession>
<evidence type="ECO:0008006" key="3">
    <source>
        <dbReference type="Google" id="ProtNLM"/>
    </source>
</evidence>
<name>A0ABQ4QWI8_9HYPH</name>
<evidence type="ECO:0000313" key="1">
    <source>
        <dbReference type="EMBL" id="GJD49421.1"/>
    </source>
</evidence>
<sequence length="76" mass="7684">MIPLVMSALIGGPLTTALLWGAGHSVAFAAAPLGGSVCAFLAACCLGLVNQGAARAVPVQRRASAHFGPTWHARVF</sequence>
<evidence type="ECO:0000313" key="2">
    <source>
        <dbReference type="Proteomes" id="UP001055167"/>
    </source>
</evidence>
<organism evidence="1 2">
    <name type="scientific">Methylobacterium crusticola</name>
    <dbReference type="NCBI Taxonomy" id="1697972"/>
    <lineage>
        <taxon>Bacteria</taxon>
        <taxon>Pseudomonadati</taxon>
        <taxon>Pseudomonadota</taxon>
        <taxon>Alphaproteobacteria</taxon>
        <taxon>Hyphomicrobiales</taxon>
        <taxon>Methylobacteriaceae</taxon>
        <taxon>Methylobacterium</taxon>
    </lineage>
</organism>
<comment type="caution">
    <text evidence="1">The sequence shown here is derived from an EMBL/GenBank/DDBJ whole genome shotgun (WGS) entry which is preliminary data.</text>
</comment>
<protein>
    <recommendedName>
        <fullName evidence="3">MFS transporter</fullName>
    </recommendedName>
</protein>
<dbReference type="Proteomes" id="UP001055167">
    <property type="component" value="Unassembled WGS sequence"/>
</dbReference>
<dbReference type="EMBL" id="BPQH01000006">
    <property type="protein sequence ID" value="GJD49421.1"/>
    <property type="molecule type" value="Genomic_DNA"/>
</dbReference>
<proteinExistence type="predicted"/>
<keyword evidence="2" id="KW-1185">Reference proteome</keyword>
<gene>
    <name evidence="1" type="ORF">OPKNFCMD_2151</name>
</gene>
<reference evidence="1" key="2">
    <citation type="submission" date="2021-08" db="EMBL/GenBank/DDBJ databases">
        <authorList>
            <person name="Tani A."/>
            <person name="Ola A."/>
            <person name="Ogura Y."/>
            <person name="Katsura K."/>
            <person name="Hayashi T."/>
        </authorList>
    </citation>
    <scope>NUCLEOTIDE SEQUENCE</scope>
    <source>
        <strain evidence="1">KCTC 52305</strain>
    </source>
</reference>